<dbReference type="Gene3D" id="2.40.420.20">
    <property type="match status" value="1"/>
</dbReference>
<evidence type="ECO:0000259" key="5">
    <source>
        <dbReference type="Pfam" id="PF25975"/>
    </source>
</evidence>
<dbReference type="EMBL" id="PJAI02000008">
    <property type="protein sequence ID" value="TYK65781.1"/>
    <property type="molecule type" value="Genomic_DNA"/>
</dbReference>
<accession>A0ABY3MX59</accession>
<dbReference type="Pfam" id="PF25973">
    <property type="entry name" value="BSH_CzcB"/>
    <property type="match status" value="1"/>
</dbReference>
<protein>
    <submittedName>
        <fullName evidence="6">Biotin/lipoyl-binding protein</fullName>
    </submittedName>
</protein>
<feature type="domain" description="CzcB-like barrel-sandwich hybrid" evidence="4">
    <location>
        <begin position="137"/>
        <end position="202"/>
    </location>
</feature>
<dbReference type="SUPFAM" id="SSF51230">
    <property type="entry name" value="Single hybrid motif"/>
    <property type="match status" value="1"/>
</dbReference>
<dbReference type="InterPro" id="IPR051909">
    <property type="entry name" value="MFP_Cation_Efflux"/>
</dbReference>
<gene>
    <name evidence="6" type="ORF">CWS31_009025</name>
</gene>
<dbReference type="Proteomes" id="UP000815846">
    <property type="component" value="Unassembled WGS sequence"/>
</dbReference>
<organism evidence="6 7">
    <name type="scientific">Colwellia echini</name>
    <dbReference type="NCBI Taxonomy" id="1982103"/>
    <lineage>
        <taxon>Bacteria</taxon>
        <taxon>Pseudomonadati</taxon>
        <taxon>Pseudomonadota</taxon>
        <taxon>Gammaproteobacteria</taxon>
        <taxon>Alteromonadales</taxon>
        <taxon>Colwelliaceae</taxon>
        <taxon>Colwellia</taxon>
    </lineage>
</organism>
<evidence type="ECO:0000313" key="6">
    <source>
        <dbReference type="EMBL" id="TYK65781.1"/>
    </source>
</evidence>
<evidence type="ECO:0000259" key="4">
    <source>
        <dbReference type="Pfam" id="PF25973"/>
    </source>
</evidence>
<keyword evidence="3" id="KW-0732">Signal</keyword>
<evidence type="ECO:0000313" key="7">
    <source>
        <dbReference type="Proteomes" id="UP000815846"/>
    </source>
</evidence>
<name>A0ABY3MX59_9GAMM</name>
<reference evidence="6 7" key="1">
    <citation type="submission" date="2019-08" db="EMBL/GenBank/DDBJ databases">
        <title>Microbe sample from Colwellia echini.</title>
        <authorList>
            <person name="Christiansen L."/>
            <person name="Pathiraja D."/>
            <person name="Schultz-Johansen M."/>
            <person name="Choi I.-G."/>
            <person name="Stougaard P."/>
        </authorList>
    </citation>
    <scope>NUCLEOTIDE SEQUENCE [LARGE SCALE GENOMIC DNA]</scope>
    <source>
        <strain evidence="6 7">A3</strain>
    </source>
</reference>
<keyword evidence="7" id="KW-1185">Reference proteome</keyword>
<dbReference type="InterPro" id="IPR058649">
    <property type="entry name" value="CzcB_C"/>
</dbReference>
<sequence>MKVPMKNKPSRLVVFIAAAFSYAVTSNNLMANAQHDDHQETHNAAHTNESSDDHHKEHDDHSDQHNDHHGEKDEHGHSDKHGDDHGDEHGDEHEEGHVEISHDNAKKAGIINATAGVAHIKQTITLYGRVVVKPESISHVSARFPGLITQLTVNVGDTVKAGEVIAAVESNNSFKHYNVVAPISGVITARYANPGELTGQKALVIIENYEELWVNFNVFPSNTLTNSLNNASSTSSTSSNAKSVKKGMKVTVSSSPISDQTSLESSLTNTPQTAFQSSITETNIIHLLNNKSQPFTTAITPLDNKQGTWTAGQLLTGSVVLSENKVELAIDNRAFQEVEGKQVIFVVNEHGYESREVSHKLGSDIILGQSDGHFTEILSGLNAGEQYAVQNSYLLKADLGKAGAAHVH</sequence>
<feature type="region of interest" description="Disordered" evidence="2">
    <location>
        <begin position="37"/>
        <end position="100"/>
    </location>
</feature>
<dbReference type="InterPro" id="IPR058647">
    <property type="entry name" value="BSH_CzcB-like"/>
</dbReference>
<dbReference type="InterPro" id="IPR011053">
    <property type="entry name" value="Single_hybrid_motif"/>
</dbReference>
<feature type="domain" description="CzcB-like C-terminal circularly permuted SH3-like" evidence="5">
    <location>
        <begin position="329"/>
        <end position="396"/>
    </location>
</feature>
<feature type="signal peptide" evidence="3">
    <location>
        <begin position="1"/>
        <end position="31"/>
    </location>
</feature>
<dbReference type="Pfam" id="PF25975">
    <property type="entry name" value="CzcB_C"/>
    <property type="match status" value="1"/>
</dbReference>
<evidence type="ECO:0000256" key="2">
    <source>
        <dbReference type="SAM" id="MobiDB-lite"/>
    </source>
</evidence>
<dbReference type="Gene3D" id="2.40.50.100">
    <property type="match status" value="1"/>
</dbReference>
<dbReference type="PANTHER" id="PTHR30097">
    <property type="entry name" value="CATION EFFLUX SYSTEM PROTEIN CUSB"/>
    <property type="match status" value="1"/>
</dbReference>
<feature type="chain" id="PRO_5045345918" evidence="3">
    <location>
        <begin position="32"/>
        <end position="408"/>
    </location>
</feature>
<dbReference type="CDD" id="cd06850">
    <property type="entry name" value="biotinyl_domain"/>
    <property type="match status" value="1"/>
</dbReference>
<proteinExistence type="predicted"/>
<comment type="caution">
    <text evidence="6">The sequence shown here is derived from an EMBL/GenBank/DDBJ whole genome shotgun (WGS) entry which is preliminary data.</text>
</comment>
<dbReference type="PANTHER" id="PTHR30097:SF4">
    <property type="entry name" value="SLR6042 PROTEIN"/>
    <property type="match status" value="1"/>
</dbReference>
<evidence type="ECO:0000256" key="3">
    <source>
        <dbReference type="SAM" id="SignalP"/>
    </source>
</evidence>
<keyword evidence="1" id="KW-0813">Transport</keyword>
<evidence type="ECO:0000256" key="1">
    <source>
        <dbReference type="ARBA" id="ARBA00022448"/>
    </source>
</evidence>